<keyword evidence="4 10" id="KW-0548">Nucleotidyltransferase</keyword>
<dbReference type="CDD" id="cd05398">
    <property type="entry name" value="NT_ClassII-CCAase"/>
    <property type="match status" value="1"/>
</dbReference>
<dbReference type="AlphaFoldDB" id="A0A140L2W9"/>
<dbReference type="EMBL" id="LOEE01000045">
    <property type="protein sequence ID" value="KXG74894.1"/>
    <property type="molecule type" value="Genomic_DNA"/>
</dbReference>
<evidence type="ECO:0000313" key="10">
    <source>
        <dbReference type="EMBL" id="KXG74894.1"/>
    </source>
</evidence>
<keyword evidence="11" id="KW-1185">Reference proteome</keyword>
<organism evidence="10 11">
    <name type="scientific">Thermotalea metallivorans</name>
    <dbReference type="NCBI Taxonomy" id="520762"/>
    <lineage>
        <taxon>Bacteria</taxon>
        <taxon>Bacillati</taxon>
        <taxon>Bacillota</taxon>
        <taxon>Clostridia</taxon>
        <taxon>Peptostreptococcales</taxon>
        <taxon>Thermotaleaceae</taxon>
        <taxon>Thermotalea</taxon>
    </lineage>
</organism>
<evidence type="ECO:0000256" key="1">
    <source>
        <dbReference type="ARBA" id="ARBA00001946"/>
    </source>
</evidence>
<dbReference type="InterPro" id="IPR050264">
    <property type="entry name" value="Bact_CCA-adding_enz_type3_sf"/>
</dbReference>
<dbReference type="STRING" id="520762.AN619_20640"/>
<dbReference type="PATRIC" id="fig|520762.4.peg.2279"/>
<evidence type="ECO:0000256" key="4">
    <source>
        <dbReference type="ARBA" id="ARBA00022695"/>
    </source>
</evidence>
<dbReference type="CDD" id="cd00077">
    <property type="entry name" value="HDc"/>
    <property type="match status" value="1"/>
</dbReference>
<evidence type="ECO:0000256" key="2">
    <source>
        <dbReference type="ARBA" id="ARBA00022679"/>
    </source>
</evidence>
<dbReference type="GO" id="GO:0004810">
    <property type="term" value="F:CCA tRNA nucleotidyltransferase activity"/>
    <property type="evidence" value="ECO:0007669"/>
    <property type="project" value="UniProtKB-EC"/>
</dbReference>
<feature type="domain" description="HD/PDEase" evidence="9">
    <location>
        <begin position="246"/>
        <end position="375"/>
    </location>
</feature>
<evidence type="ECO:0000259" key="9">
    <source>
        <dbReference type="SMART" id="SM00471"/>
    </source>
</evidence>
<keyword evidence="7" id="KW-0460">Magnesium</keyword>
<proteinExistence type="inferred from homology"/>
<keyword evidence="2 8" id="KW-0808">Transferase</keyword>
<dbReference type="Gene3D" id="1.10.246.80">
    <property type="match status" value="1"/>
</dbReference>
<dbReference type="RefSeq" id="WP_242867381.1">
    <property type="nucleotide sequence ID" value="NZ_LOEE01000045.1"/>
</dbReference>
<dbReference type="Pfam" id="PF12627">
    <property type="entry name" value="PolyA_pol_RNAbd"/>
    <property type="match status" value="1"/>
</dbReference>
<name>A0A140L2W9_9FIRM</name>
<dbReference type="PANTHER" id="PTHR46173:SF1">
    <property type="entry name" value="CCA TRNA NUCLEOTIDYLTRANSFERASE 1, MITOCHONDRIAL"/>
    <property type="match status" value="1"/>
</dbReference>
<evidence type="ECO:0000256" key="3">
    <source>
        <dbReference type="ARBA" id="ARBA00022694"/>
    </source>
</evidence>
<dbReference type="GO" id="GO:0000166">
    <property type="term" value="F:nucleotide binding"/>
    <property type="evidence" value="ECO:0007669"/>
    <property type="project" value="UniProtKB-KW"/>
</dbReference>
<keyword evidence="5" id="KW-0479">Metal-binding</keyword>
<dbReference type="PANTHER" id="PTHR46173">
    <property type="entry name" value="CCA TRNA NUCLEOTIDYLTRANSFERASE 1, MITOCHONDRIAL"/>
    <property type="match status" value="1"/>
</dbReference>
<dbReference type="SUPFAM" id="SSF81301">
    <property type="entry name" value="Nucleotidyltransferase"/>
    <property type="match status" value="1"/>
</dbReference>
<keyword evidence="3" id="KW-0819">tRNA processing</keyword>
<dbReference type="InterPro" id="IPR003607">
    <property type="entry name" value="HD/PDEase_dom"/>
</dbReference>
<keyword evidence="6" id="KW-0547">Nucleotide-binding</keyword>
<evidence type="ECO:0000256" key="7">
    <source>
        <dbReference type="ARBA" id="ARBA00022842"/>
    </source>
</evidence>
<accession>A0A140L2W9</accession>
<dbReference type="SMART" id="SM00471">
    <property type="entry name" value="HDc"/>
    <property type="match status" value="1"/>
</dbReference>
<protein>
    <submittedName>
        <fullName evidence="10">CCA-adding enzyme</fullName>
        <ecNumber evidence="10">2.7.7.72</ecNumber>
    </submittedName>
</protein>
<dbReference type="GO" id="GO:0008033">
    <property type="term" value="P:tRNA processing"/>
    <property type="evidence" value="ECO:0007669"/>
    <property type="project" value="UniProtKB-KW"/>
</dbReference>
<dbReference type="SUPFAM" id="SSF81891">
    <property type="entry name" value="Poly A polymerase C-terminal region-like"/>
    <property type="match status" value="1"/>
</dbReference>
<comment type="cofactor">
    <cofactor evidence="1">
        <name>Mg(2+)</name>
        <dbReference type="ChEBI" id="CHEBI:18420"/>
    </cofactor>
</comment>
<dbReference type="Pfam" id="PF01743">
    <property type="entry name" value="PolyA_pol"/>
    <property type="match status" value="1"/>
</dbReference>
<gene>
    <name evidence="10" type="primary">cca_1</name>
    <name evidence="10" type="ORF">AN619_20640</name>
</gene>
<dbReference type="InterPro" id="IPR032828">
    <property type="entry name" value="PolyA_RNA-bd"/>
</dbReference>
<dbReference type="InterPro" id="IPR002646">
    <property type="entry name" value="PolA_pol_head_dom"/>
</dbReference>
<comment type="similarity">
    <text evidence="8">Belongs to the tRNA nucleotidyltransferase/poly(A) polymerase family.</text>
</comment>
<sequence length="451" mass="52450">MKIKIPETVGKILTIFDDCGFEAYIVGGCVRDSLLGKIPGDWDICTNAAPEQVIDMFQKEGYKTIPTGLKHGTITVVAKSENFEITTYRIDGSYEDHRRPSSVVFTDDIRWDLSRRDFTVNAMAYHPIKGFMDPFDGKKDLEKRIIKCVGNPEDRFHEDALRMLRAVRFCAQLNFSMDPQTKEGICRYGQLLQHISKERIREEFNRILLSDVPSQGIRDLVSTGLIQWIVPELMETYVFFQHDLPHDKDLFHHILAVLDYTEKDLVLRLAALFHDIGKQRAFAVGKKDVGHDGDYHLQSMHMAEAIMKRLKYDHRTVEKVKILVREHVSEFEKIEPKTIKKFIHCLGVENLERLLKLQIADKKETGDSWDYIHMVRVQEEMKRILDAKEPLTVKDLDIKGSDLLKFGIPQGKQIGEILNRLLELVWERPELNHKEELLKHIEWDMIEKAMQ</sequence>
<evidence type="ECO:0000256" key="5">
    <source>
        <dbReference type="ARBA" id="ARBA00022723"/>
    </source>
</evidence>
<reference evidence="10 11" key="1">
    <citation type="submission" date="2015-12" db="EMBL/GenBank/DDBJ databases">
        <title>Draft genome sequence of the thermoanaerobe Thermotalea metallivorans, an isolate from the runoff channel of the Great Artesian Basin, Australia.</title>
        <authorList>
            <person name="Patel B.K."/>
        </authorList>
    </citation>
    <scope>NUCLEOTIDE SEQUENCE [LARGE SCALE GENOMIC DNA]</scope>
    <source>
        <strain evidence="10 11">B2-1</strain>
    </source>
</reference>
<dbReference type="Gene3D" id="3.30.460.10">
    <property type="entry name" value="Beta Polymerase, domain 2"/>
    <property type="match status" value="1"/>
</dbReference>
<keyword evidence="8" id="KW-0694">RNA-binding</keyword>
<dbReference type="GO" id="GO:0000049">
    <property type="term" value="F:tRNA binding"/>
    <property type="evidence" value="ECO:0007669"/>
    <property type="project" value="TreeGrafter"/>
</dbReference>
<dbReference type="Proteomes" id="UP000070456">
    <property type="component" value="Unassembled WGS sequence"/>
</dbReference>
<evidence type="ECO:0000256" key="8">
    <source>
        <dbReference type="RuleBase" id="RU003953"/>
    </source>
</evidence>
<dbReference type="InterPro" id="IPR043519">
    <property type="entry name" value="NT_sf"/>
</dbReference>
<comment type="caution">
    <text evidence="10">The sequence shown here is derived from an EMBL/GenBank/DDBJ whole genome shotgun (WGS) entry which is preliminary data.</text>
</comment>
<dbReference type="GO" id="GO:0046872">
    <property type="term" value="F:metal ion binding"/>
    <property type="evidence" value="ECO:0007669"/>
    <property type="project" value="UniProtKB-KW"/>
</dbReference>
<evidence type="ECO:0000256" key="6">
    <source>
        <dbReference type="ARBA" id="ARBA00022741"/>
    </source>
</evidence>
<dbReference type="EC" id="2.7.7.72" evidence="10"/>
<evidence type="ECO:0000313" key="11">
    <source>
        <dbReference type="Proteomes" id="UP000070456"/>
    </source>
</evidence>
<dbReference type="Gene3D" id="1.10.3090.10">
    <property type="entry name" value="cca-adding enzyme, domain 2"/>
    <property type="match status" value="1"/>
</dbReference>